<dbReference type="Proteomes" id="UP000217199">
    <property type="component" value="Unassembled WGS sequence"/>
</dbReference>
<comment type="similarity">
    <text evidence="1">Belongs to the ATG14 family.</text>
</comment>
<feature type="compositionally biased region" description="Low complexity" evidence="5">
    <location>
        <begin position="123"/>
        <end position="133"/>
    </location>
</feature>
<evidence type="ECO:0000313" key="7">
    <source>
        <dbReference type="Proteomes" id="UP000217199"/>
    </source>
</evidence>
<dbReference type="GO" id="GO:0032991">
    <property type="term" value="C:protein-containing complex"/>
    <property type="evidence" value="ECO:0007669"/>
    <property type="project" value="UniProtKB-ARBA"/>
</dbReference>
<evidence type="ECO:0000313" key="6">
    <source>
        <dbReference type="EMBL" id="PAV21790.1"/>
    </source>
</evidence>
<dbReference type="GO" id="GO:0005768">
    <property type="term" value="C:endosome"/>
    <property type="evidence" value="ECO:0007669"/>
    <property type="project" value="TreeGrafter"/>
</dbReference>
<dbReference type="GO" id="GO:0000149">
    <property type="term" value="F:SNARE binding"/>
    <property type="evidence" value="ECO:0007669"/>
    <property type="project" value="TreeGrafter"/>
</dbReference>
<sequence>MSQLCSLEVESQASDTMTDNELSLVECEIPIQPCIRHISTIQIRNLSPSPTRDSIAAALSQPSEFSSSIPGKGNDDTDLLTRRRKRRTSTASSHTLGSEHSEYDYERDLIQGRHSPKTRPRTSSKTSVRTSSSNERRYTQGNVQPLPSRNRQRPETIMQELPEGADVFRTSTFAQGSLWPTDSISSQKDLEDVIWSRLIESFITIHIPGHDFQSEFSLVNAPETAMHPKKAGIPFRTRAQHTRQSNSMSTPALERIKNRPTHSSRASSDASVHCSTPSTLGFPRSPPLTPPPTLHSEGSSVPAFISPIQRPSTNPKFIVEPVNESFAKWADLSSKEVSVQLWGRTTSEWNSMRDSSDAKGKGKMRIHESNLEVSGDWQLLDEWELDLTELTPLPDDLSFNYWKLPANTIILTLSASSQLYYFPSTLVYSGPIASRSQTPEYSSDSELPLRRNVNLATSSPRRTGPRNAHKDSKTTNFNELLKLVSLQASLADAQNLLDEVIENCDHLIEKDNNIVLQREASEREYRLQCLQEQHDALDDYMKIARDQLATRKEDIRQRRIRLAEARALHEDDLLTEIDAGVRLADERKNIHAIKRQIEPVQTSLLSTLSFIFPIDLLSPPDLLYTILDVPLPIPMNGTDPAPPLTLSHVNAVSEDGVATALGYAALVVQLMAAYLCQLLVYPITYVGSRSLIKDPISAMMGPRMFPLYSKGVDTYRFEYAVFLLNKNIEMLMADRNLRALDLRHTLPNLKNLLLTLTSGEVAVKPRSRPLPSPSVDSITAALQTPDTRPQPESGDVRTPEVPLLVLDDSSTTPKVERSSLPIVEDKSVKDNSNEEYPAGDGTSHSIVSSGTDNLGSSGSDLGTVSSSSSVSGAGGSTIRPRLPRLPIQSYLGLAPLASMWRGRSSSSSTNGTTKSEPLDSSQTSTSSSTTSDLSEPDGRETISTAPTSEFSEGSQESQVNGEEAGNDEGDEDEDDRCTVRGASAPTTPTTEARPSEGSNGGSVLDNLKAHIRGSTASNNVSMNGKLATSPSETLSKSNEGTDPSFEKIRTVVV</sequence>
<feature type="compositionally biased region" description="Basic and acidic residues" evidence="5">
    <location>
        <begin position="1044"/>
        <end position="1053"/>
    </location>
</feature>
<evidence type="ECO:0000256" key="4">
    <source>
        <dbReference type="SAM" id="Coils"/>
    </source>
</evidence>
<dbReference type="InParanoid" id="A0A286UQE3"/>
<feature type="compositionally biased region" description="Low complexity" evidence="5">
    <location>
        <begin position="854"/>
        <end position="871"/>
    </location>
</feature>
<evidence type="ECO:0000256" key="2">
    <source>
        <dbReference type="ARBA" id="ARBA00013807"/>
    </source>
</evidence>
<reference evidence="6 7" key="1">
    <citation type="journal article" date="2017" name="Mol. Ecol.">
        <title>Comparative and population genomic landscape of Phellinus noxius: A hypervariable fungus causing root rot in trees.</title>
        <authorList>
            <person name="Chung C.L."/>
            <person name="Lee T.J."/>
            <person name="Akiba M."/>
            <person name="Lee H.H."/>
            <person name="Kuo T.H."/>
            <person name="Liu D."/>
            <person name="Ke H.M."/>
            <person name="Yokoi T."/>
            <person name="Roa M.B."/>
            <person name="Lu M.J."/>
            <person name="Chang Y.Y."/>
            <person name="Ann P.J."/>
            <person name="Tsai J.N."/>
            <person name="Chen C.Y."/>
            <person name="Tzean S.S."/>
            <person name="Ota Y."/>
            <person name="Hattori T."/>
            <person name="Sahashi N."/>
            <person name="Liou R.F."/>
            <person name="Kikuchi T."/>
            <person name="Tsai I.J."/>
        </authorList>
    </citation>
    <scope>NUCLEOTIDE SEQUENCE [LARGE SCALE GENOMIC DNA]</scope>
    <source>
        <strain evidence="6 7">FFPRI411160</strain>
    </source>
</reference>
<organism evidence="6 7">
    <name type="scientific">Pyrrhoderma noxium</name>
    <dbReference type="NCBI Taxonomy" id="2282107"/>
    <lineage>
        <taxon>Eukaryota</taxon>
        <taxon>Fungi</taxon>
        <taxon>Dikarya</taxon>
        <taxon>Basidiomycota</taxon>
        <taxon>Agaricomycotina</taxon>
        <taxon>Agaricomycetes</taxon>
        <taxon>Hymenochaetales</taxon>
        <taxon>Hymenochaetaceae</taxon>
        <taxon>Pyrrhoderma</taxon>
    </lineage>
</organism>
<feature type="compositionally biased region" description="Polar residues" evidence="5">
    <location>
        <begin position="60"/>
        <end position="69"/>
    </location>
</feature>
<accession>A0A286UQE3</accession>
<feature type="compositionally biased region" description="Basic and acidic residues" evidence="5">
    <location>
        <begin position="823"/>
        <end position="832"/>
    </location>
</feature>
<dbReference type="GO" id="GO:0035493">
    <property type="term" value="P:SNARE complex assembly"/>
    <property type="evidence" value="ECO:0007669"/>
    <property type="project" value="TreeGrafter"/>
</dbReference>
<feature type="region of interest" description="Disordered" evidence="5">
    <location>
        <begin position="901"/>
        <end position="1053"/>
    </location>
</feature>
<feature type="region of interest" description="Disordered" evidence="5">
    <location>
        <begin position="59"/>
        <end position="153"/>
    </location>
</feature>
<keyword evidence="7" id="KW-1185">Reference proteome</keyword>
<dbReference type="STRING" id="2282107.A0A286UQE3"/>
<dbReference type="PANTHER" id="PTHR15157:SF5">
    <property type="entry name" value="UV RADIATION RESISTANCE-ASSOCIATED GENE PROTEIN"/>
    <property type="match status" value="1"/>
</dbReference>
<feature type="compositionally biased region" description="Acidic residues" evidence="5">
    <location>
        <begin position="964"/>
        <end position="975"/>
    </location>
</feature>
<feature type="region of interest" description="Disordered" evidence="5">
    <location>
        <begin position="784"/>
        <end position="881"/>
    </location>
</feature>
<feature type="compositionally biased region" description="Polar residues" evidence="5">
    <location>
        <begin position="139"/>
        <end position="149"/>
    </location>
</feature>
<feature type="compositionally biased region" description="Polar residues" evidence="5">
    <location>
        <begin position="941"/>
        <end position="959"/>
    </location>
</feature>
<feature type="compositionally biased region" description="Low complexity" evidence="5">
    <location>
        <begin position="918"/>
        <end position="933"/>
    </location>
</feature>
<evidence type="ECO:0000256" key="3">
    <source>
        <dbReference type="ARBA" id="ARBA00023054"/>
    </source>
</evidence>
<dbReference type="GO" id="GO:0000323">
    <property type="term" value="C:lytic vacuole"/>
    <property type="evidence" value="ECO:0007669"/>
    <property type="project" value="TreeGrafter"/>
</dbReference>
<feature type="compositionally biased region" description="Pro residues" evidence="5">
    <location>
        <begin position="284"/>
        <end position="293"/>
    </location>
</feature>
<feature type="compositionally biased region" description="Basic and acidic residues" evidence="5">
    <location>
        <begin position="97"/>
        <end position="111"/>
    </location>
</feature>
<feature type="compositionally biased region" description="Polar residues" evidence="5">
    <location>
        <begin position="261"/>
        <end position="279"/>
    </location>
</feature>
<feature type="compositionally biased region" description="Polar residues" evidence="5">
    <location>
        <begin position="842"/>
        <end position="853"/>
    </location>
</feature>
<comment type="caution">
    <text evidence="6">The sequence shown here is derived from an EMBL/GenBank/DDBJ whole genome shotgun (WGS) entry which is preliminary data.</text>
</comment>
<protein>
    <recommendedName>
        <fullName evidence="2">Autophagy-related protein 14</fullName>
    </recommendedName>
</protein>
<dbReference type="EMBL" id="NBII01000002">
    <property type="protein sequence ID" value="PAV21790.1"/>
    <property type="molecule type" value="Genomic_DNA"/>
</dbReference>
<evidence type="ECO:0000256" key="5">
    <source>
        <dbReference type="SAM" id="MobiDB-lite"/>
    </source>
</evidence>
<feature type="compositionally biased region" description="Polar residues" evidence="5">
    <location>
        <begin position="1014"/>
        <end position="1041"/>
    </location>
</feature>
<dbReference type="OrthoDB" id="72772at2759"/>
<feature type="region of interest" description="Disordered" evidence="5">
    <location>
        <begin position="239"/>
        <end position="307"/>
    </location>
</feature>
<gene>
    <name evidence="6" type="ORF">PNOK_0174700</name>
</gene>
<name>A0A286UQE3_9AGAM</name>
<evidence type="ECO:0000256" key="1">
    <source>
        <dbReference type="ARBA" id="ARBA00009574"/>
    </source>
</evidence>
<dbReference type="Pfam" id="PF10186">
    <property type="entry name" value="ATG14"/>
    <property type="match status" value="1"/>
</dbReference>
<keyword evidence="3 4" id="KW-0175">Coiled coil</keyword>
<dbReference type="AlphaFoldDB" id="A0A286UQE3"/>
<dbReference type="PANTHER" id="PTHR15157">
    <property type="entry name" value="UV RADIATION RESISTANCE-ASSOCIATED GENE PROTEIN"/>
    <property type="match status" value="1"/>
</dbReference>
<proteinExistence type="inferred from homology"/>
<dbReference type="InterPro" id="IPR018791">
    <property type="entry name" value="UV_resistance/autophagy_Atg14"/>
</dbReference>
<feature type="coiled-coil region" evidence="4">
    <location>
        <begin position="483"/>
        <end position="510"/>
    </location>
</feature>